<dbReference type="SUPFAM" id="SSF158430">
    <property type="entry name" value="Bacillus cereus metalloprotein-like"/>
    <property type="match status" value="1"/>
</dbReference>
<dbReference type="RefSeq" id="WP_137059923.1">
    <property type="nucleotide sequence ID" value="NZ_SZOD01001720.1"/>
</dbReference>
<dbReference type="Proteomes" id="UP000305524">
    <property type="component" value="Unassembled WGS sequence"/>
</dbReference>
<evidence type="ECO:0000313" key="2">
    <source>
        <dbReference type="Proteomes" id="UP000305524"/>
    </source>
</evidence>
<dbReference type="Gene3D" id="1.20.1260.120">
    <property type="entry name" value="Protein of unknown function DUF2935"/>
    <property type="match status" value="1"/>
</dbReference>
<sequence length="76" mass="8892">RVLEDHAQFLLDALAPEETEDIHRAMYFVNRFDTFLSRINTASLVEFAKDVKQSAEEIRQFKLNIIKKQLEGKIVI</sequence>
<gene>
    <name evidence="1" type="ORF">FC701_37675</name>
</gene>
<dbReference type="EMBL" id="SZOD01001720">
    <property type="protein sequence ID" value="TKI71812.1"/>
    <property type="molecule type" value="Genomic_DNA"/>
</dbReference>
<name>A0A4U2ZDG4_BACMY</name>
<protein>
    <submittedName>
        <fullName evidence="1">DUF2935 domain-containing protein</fullName>
    </submittedName>
</protein>
<dbReference type="InterPro" id="IPR021328">
    <property type="entry name" value="CotB-like"/>
</dbReference>
<evidence type="ECO:0000313" key="1">
    <source>
        <dbReference type="EMBL" id="TKI71812.1"/>
    </source>
</evidence>
<feature type="non-terminal residue" evidence="1">
    <location>
        <position position="1"/>
    </location>
</feature>
<dbReference type="AlphaFoldDB" id="A0A4U2ZDG4"/>
<proteinExistence type="predicted"/>
<comment type="caution">
    <text evidence="1">The sequence shown here is derived from an EMBL/GenBank/DDBJ whole genome shotgun (WGS) entry which is preliminary data.</text>
</comment>
<accession>A0A4U2ZDG4</accession>
<feature type="non-terminal residue" evidence="1">
    <location>
        <position position="76"/>
    </location>
</feature>
<organism evidence="1 2">
    <name type="scientific">Bacillus mycoides</name>
    <dbReference type="NCBI Taxonomy" id="1405"/>
    <lineage>
        <taxon>Bacteria</taxon>
        <taxon>Bacillati</taxon>
        <taxon>Bacillota</taxon>
        <taxon>Bacilli</taxon>
        <taxon>Bacillales</taxon>
        <taxon>Bacillaceae</taxon>
        <taxon>Bacillus</taxon>
        <taxon>Bacillus cereus group</taxon>
    </lineage>
</organism>
<dbReference type="Pfam" id="PF11155">
    <property type="entry name" value="DUF2935"/>
    <property type="match status" value="1"/>
</dbReference>
<reference evidence="1 2" key="1">
    <citation type="journal article" date="2019" name="Environ. Microbiol.">
        <title>An active ?-lactamase is a part of an orchestrated cell wall stress resistance network of Bacillus subtilis and related rhizosphere species.</title>
        <authorList>
            <person name="Bucher T."/>
            <person name="Keren-Paz A."/>
            <person name="Hausser J."/>
            <person name="Olender T."/>
            <person name="Cytryn E."/>
            <person name="Kolodkin-Gal I."/>
        </authorList>
    </citation>
    <scope>NUCLEOTIDE SEQUENCE [LARGE SCALE GENOMIC DNA]</scope>
    <source>
        <strain evidence="1 2">I186</strain>
    </source>
</reference>